<gene>
    <name evidence="2" type="ORF">D8674_000143</name>
</gene>
<proteinExistence type="predicted"/>
<feature type="compositionally biased region" description="Polar residues" evidence="1">
    <location>
        <begin position="35"/>
        <end position="50"/>
    </location>
</feature>
<reference evidence="2 3" key="1">
    <citation type="submission" date="2019-09" db="EMBL/GenBank/DDBJ databases">
        <authorList>
            <person name="Ou C."/>
        </authorList>
    </citation>
    <scope>NUCLEOTIDE SEQUENCE [LARGE SCALE GENOMIC DNA]</scope>
    <source>
        <strain evidence="2">S2</strain>
        <tissue evidence="2">Leaf</tissue>
    </source>
</reference>
<name>A0A5N5F371_9ROSA</name>
<dbReference type="Proteomes" id="UP000327157">
    <property type="component" value="Chromosome 1"/>
</dbReference>
<evidence type="ECO:0000313" key="2">
    <source>
        <dbReference type="EMBL" id="KAB2597223.1"/>
    </source>
</evidence>
<protein>
    <submittedName>
        <fullName evidence="2">Uncharacterized protein</fullName>
    </submittedName>
</protein>
<reference evidence="2 3" key="3">
    <citation type="submission" date="2019-11" db="EMBL/GenBank/DDBJ databases">
        <title>A de novo genome assembly of a pear dwarfing rootstock.</title>
        <authorList>
            <person name="Wang F."/>
            <person name="Wang J."/>
            <person name="Li S."/>
            <person name="Zhang Y."/>
            <person name="Fang M."/>
            <person name="Ma L."/>
            <person name="Zhao Y."/>
            <person name="Jiang S."/>
        </authorList>
    </citation>
    <scope>NUCLEOTIDE SEQUENCE [LARGE SCALE GENOMIC DNA]</scope>
    <source>
        <strain evidence="2">S2</strain>
        <tissue evidence="2">Leaf</tissue>
    </source>
</reference>
<sequence length="88" mass="9569">MSAKQSSINTNVNPISGDNLPSNASIISRADNPLPQVTATPGASKSPQGVTSILRNNEDLVNRPPHSMDQIWETLMNINTFIKKLQKN</sequence>
<feature type="compositionally biased region" description="Polar residues" evidence="1">
    <location>
        <begin position="1"/>
        <end position="26"/>
    </location>
</feature>
<evidence type="ECO:0000256" key="1">
    <source>
        <dbReference type="SAM" id="MobiDB-lite"/>
    </source>
</evidence>
<dbReference type="AlphaFoldDB" id="A0A5N5F371"/>
<feature type="region of interest" description="Disordered" evidence="1">
    <location>
        <begin position="1"/>
        <end position="50"/>
    </location>
</feature>
<reference evidence="3" key="2">
    <citation type="submission" date="2019-10" db="EMBL/GenBank/DDBJ databases">
        <title>A de novo genome assembly of a pear dwarfing rootstock.</title>
        <authorList>
            <person name="Wang F."/>
            <person name="Wang J."/>
            <person name="Li S."/>
            <person name="Zhang Y."/>
            <person name="Fang M."/>
            <person name="Ma L."/>
            <person name="Zhao Y."/>
            <person name="Jiang S."/>
        </authorList>
    </citation>
    <scope>NUCLEOTIDE SEQUENCE [LARGE SCALE GENOMIC DNA]</scope>
</reference>
<comment type="caution">
    <text evidence="2">The sequence shown here is derived from an EMBL/GenBank/DDBJ whole genome shotgun (WGS) entry which is preliminary data.</text>
</comment>
<organism evidence="2 3">
    <name type="scientific">Pyrus ussuriensis x Pyrus communis</name>
    <dbReference type="NCBI Taxonomy" id="2448454"/>
    <lineage>
        <taxon>Eukaryota</taxon>
        <taxon>Viridiplantae</taxon>
        <taxon>Streptophyta</taxon>
        <taxon>Embryophyta</taxon>
        <taxon>Tracheophyta</taxon>
        <taxon>Spermatophyta</taxon>
        <taxon>Magnoliopsida</taxon>
        <taxon>eudicotyledons</taxon>
        <taxon>Gunneridae</taxon>
        <taxon>Pentapetalae</taxon>
        <taxon>rosids</taxon>
        <taxon>fabids</taxon>
        <taxon>Rosales</taxon>
        <taxon>Rosaceae</taxon>
        <taxon>Amygdaloideae</taxon>
        <taxon>Maleae</taxon>
        <taxon>Pyrus</taxon>
    </lineage>
</organism>
<dbReference type="EMBL" id="SMOL01000768">
    <property type="protein sequence ID" value="KAB2597223.1"/>
    <property type="molecule type" value="Genomic_DNA"/>
</dbReference>
<keyword evidence="3" id="KW-1185">Reference proteome</keyword>
<accession>A0A5N5F371</accession>
<evidence type="ECO:0000313" key="3">
    <source>
        <dbReference type="Proteomes" id="UP000327157"/>
    </source>
</evidence>